<feature type="compositionally biased region" description="Low complexity" evidence="4">
    <location>
        <begin position="178"/>
        <end position="202"/>
    </location>
</feature>
<evidence type="ECO:0000256" key="3">
    <source>
        <dbReference type="SAM" id="Coils"/>
    </source>
</evidence>
<dbReference type="InterPro" id="IPR038508">
    <property type="entry name" value="ArfGAP_dom_sf"/>
</dbReference>
<keyword evidence="3" id="KW-0175">Coiled coil</keyword>
<dbReference type="GO" id="GO:0005096">
    <property type="term" value="F:GTPase activator activity"/>
    <property type="evidence" value="ECO:0007669"/>
    <property type="project" value="InterPro"/>
</dbReference>
<dbReference type="GO" id="GO:0048205">
    <property type="term" value="P:COPI coating of Golgi vesicle"/>
    <property type="evidence" value="ECO:0007669"/>
    <property type="project" value="TreeGrafter"/>
</dbReference>
<organism evidence="6 7">
    <name type="scientific">Jimgerdemannia flammicorona</name>
    <dbReference type="NCBI Taxonomy" id="994334"/>
    <lineage>
        <taxon>Eukaryota</taxon>
        <taxon>Fungi</taxon>
        <taxon>Fungi incertae sedis</taxon>
        <taxon>Mucoromycota</taxon>
        <taxon>Mucoromycotina</taxon>
        <taxon>Endogonomycetes</taxon>
        <taxon>Endogonales</taxon>
        <taxon>Endogonaceae</taxon>
        <taxon>Jimgerdemannia</taxon>
    </lineage>
</organism>
<dbReference type="GO" id="GO:0000139">
    <property type="term" value="C:Golgi membrane"/>
    <property type="evidence" value="ECO:0007669"/>
    <property type="project" value="GOC"/>
</dbReference>
<evidence type="ECO:0000313" key="6">
    <source>
        <dbReference type="EMBL" id="RUP06330.1"/>
    </source>
</evidence>
<feature type="compositionally biased region" description="Low complexity" evidence="4">
    <location>
        <begin position="424"/>
        <end position="433"/>
    </location>
</feature>
<dbReference type="GO" id="GO:0046872">
    <property type="term" value="F:metal ion binding"/>
    <property type="evidence" value="ECO:0007669"/>
    <property type="project" value="UniProtKB-KW"/>
</dbReference>
<accession>A0A433AUG8</accession>
<name>A0A433AUG8_9FUNG</name>
<feature type="region of interest" description="Disordered" evidence="4">
    <location>
        <begin position="177"/>
        <end position="254"/>
    </location>
</feature>
<feature type="coiled-coil region" evidence="3">
    <location>
        <begin position="259"/>
        <end position="305"/>
    </location>
</feature>
<dbReference type="AlphaFoldDB" id="A0A433AUG8"/>
<gene>
    <name evidence="6" type="ORF">BC936DRAFT_140404</name>
</gene>
<dbReference type="EMBL" id="RBNI01016964">
    <property type="protein sequence ID" value="RUP06330.1"/>
    <property type="molecule type" value="Genomic_DNA"/>
</dbReference>
<feature type="domain" description="Arf-GAP" evidence="5">
    <location>
        <begin position="63"/>
        <end position="162"/>
    </location>
</feature>
<feature type="compositionally biased region" description="Polar residues" evidence="4">
    <location>
        <begin position="217"/>
        <end position="245"/>
    </location>
</feature>
<comment type="caution">
    <text evidence="6">The sequence shown here is derived from an EMBL/GenBank/DDBJ whole genome shotgun (WGS) entry which is preliminary data.</text>
</comment>
<evidence type="ECO:0000256" key="4">
    <source>
        <dbReference type="SAM" id="MobiDB-lite"/>
    </source>
</evidence>
<keyword evidence="7" id="KW-1185">Reference proteome</keyword>
<dbReference type="OrthoDB" id="983479at2759"/>
<evidence type="ECO:0000313" key="7">
    <source>
        <dbReference type="Proteomes" id="UP000268093"/>
    </source>
</evidence>
<feature type="compositionally biased region" description="Polar residues" evidence="4">
    <location>
        <begin position="369"/>
        <end position="387"/>
    </location>
</feature>
<dbReference type="Gene3D" id="1.10.220.150">
    <property type="entry name" value="Arf GTPase activating protein"/>
    <property type="match status" value="1"/>
</dbReference>
<keyword evidence="1" id="KW-0479">Metal-binding</keyword>
<reference evidence="6 7" key="1">
    <citation type="journal article" date="2018" name="New Phytol.">
        <title>Phylogenomics of Endogonaceae and evolution of mycorrhizas within Mucoromycota.</title>
        <authorList>
            <person name="Chang Y."/>
            <person name="Desiro A."/>
            <person name="Na H."/>
            <person name="Sandor L."/>
            <person name="Lipzen A."/>
            <person name="Clum A."/>
            <person name="Barry K."/>
            <person name="Grigoriev I.V."/>
            <person name="Martin F.M."/>
            <person name="Stajich J.E."/>
            <person name="Smith M.E."/>
            <person name="Bonito G."/>
            <person name="Spatafora J.W."/>
        </authorList>
    </citation>
    <scope>NUCLEOTIDE SEQUENCE [LARGE SCALE GENOMIC DNA]</scope>
    <source>
        <strain evidence="6 7">GMNB39</strain>
    </source>
</reference>
<dbReference type="PANTHER" id="PTHR45686:SF4">
    <property type="entry name" value="ADP-RIBOSYLATION FACTOR GTPASE ACTIVATING PROTEIN 3, ISOFORM H"/>
    <property type="match status" value="1"/>
</dbReference>
<sequence length="558" mass="59750">MPGPFCLSSHVKPMKQLPHKPRPFRSIPKQPITPVQTRIHGRPNKSRNPRDLQEAQGATGPASTASQKTRRGRLSPTVSTCVRTVRLYTGTLVFTLALSVLDSWTWDQLRVMKVGGNTAATEFFSKHGSGAQLNSRDAKVKFTSKAALLYKDKLVEKAKADAIANPDVIVTEHEAEEATAVATTPTTPTTPTTANPAKPAATADDDDFFSNWDKPKTPTTPAHQTPSRVTNSSLRAKTTVGSSIRSGGASKPMKLGAKKAGITINFEEAEARAKEEQERAAKLGYSNAEEAAEAERKAADEKESQFSSRLVYYEPSATSSGAGKATQQTEDIERMGIGMARLGFGAMPAAGAKPNTSAQGSPSRMVGFGSTTSDSKGRESPSNSEGTTAREKFGNAKAISSDQFFGRGDYDPTAQAESAERLSRFSGASSISSAQYFGRDEEDPTQRPGGNASDWDGLQNTAADFARKFVGQAAADVGALKNVVQSGTSKVGVVCVCWRGGNWQGGGPGPGTEDWWMAECVANSQFQTTHKNPRPFALISPLMQLGDMLQDIQHRYNY</sequence>
<feature type="region of interest" description="Disordered" evidence="4">
    <location>
        <begin position="348"/>
        <end position="457"/>
    </location>
</feature>
<dbReference type="SMART" id="SM00105">
    <property type="entry name" value="ArfGap"/>
    <property type="match status" value="1"/>
</dbReference>
<evidence type="ECO:0000256" key="1">
    <source>
        <dbReference type="ARBA" id="ARBA00022723"/>
    </source>
</evidence>
<dbReference type="PANTHER" id="PTHR45686">
    <property type="entry name" value="ADP-RIBOSYLATION FACTOR GTPASE ACTIVATING PROTEIN 3, ISOFORM H-RELATED"/>
    <property type="match status" value="1"/>
</dbReference>
<evidence type="ECO:0000259" key="5">
    <source>
        <dbReference type="SMART" id="SM00105"/>
    </source>
</evidence>
<dbReference type="Proteomes" id="UP000268093">
    <property type="component" value="Unassembled WGS sequence"/>
</dbReference>
<evidence type="ECO:0000256" key="2">
    <source>
        <dbReference type="ARBA" id="ARBA00022833"/>
    </source>
</evidence>
<protein>
    <recommendedName>
        <fullName evidence="5">Arf-GAP domain-containing protein</fullName>
    </recommendedName>
</protein>
<keyword evidence="2" id="KW-0862">Zinc</keyword>
<proteinExistence type="predicted"/>
<dbReference type="InterPro" id="IPR001164">
    <property type="entry name" value="ArfGAP_dom"/>
</dbReference>
<feature type="region of interest" description="Disordered" evidence="4">
    <location>
        <begin position="1"/>
        <end position="76"/>
    </location>
</feature>